<accession>U2QBM1</accession>
<evidence type="ECO:0000313" key="2">
    <source>
        <dbReference type="Proteomes" id="UP000016637"/>
    </source>
</evidence>
<protein>
    <submittedName>
        <fullName evidence="1">Uncharacterized protein</fullName>
    </submittedName>
</protein>
<evidence type="ECO:0000313" key="1">
    <source>
        <dbReference type="EMBL" id="ERK60250.1"/>
    </source>
</evidence>
<dbReference type="AlphaFoldDB" id="U2QBM1"/>
<dbReference type="Proteomes" id="UP000016637">
    <property type="component" value="Unassembled WGS sequence"/>
</dbReference>
<organism evidence="1 2">
    <name type="scientific">Gemella bergeri ATCC 700627</name>
    <dbReference type="NCBI Taxonomy" id="1321820"/>
    <lineage>
        <taxon>Bacteria</taxon>
        <taxon>Bacillati</taxon>
        <taxon>Bacillota</taxon>
        <taxon>Bacilli</taxon>
        <taxon>Bacillales</taxon>
        <taxon>Gemellaceae</taxon>
        <taxon>Gemella</taxon>
    </lineage>
</organism>
<dbReference type="HOGENOM" id="CLU_2734256_0_0_9"/>
<sequence length="71" mass="8132">MSKLGLNRFVEYDLIKDRTNRLVVATNNLFLTLFVKIKVAFAYVVPKCFMIASLLKNPNVQRIVIKKGAFV</sequence>
<dbReference type="EMBL" id="AWVP01000015">
    <property type="protein sequence ID" value="ERK60250.1"/>
    <property type="molecule type" value="Genomic_DNA"/>
</dbReference>
<gene>
    <name evidence="1" type="ORF">HMPREF1983_00240</name>
</gene>
<proteinExistence type="predicted"/>
<name>U2QBM1_9BACL</name>
<reference evidence="1 2" key="1">
    <citation type="submission" date="2013-08" db="EMBL/GenBank/DDBJ databases">
        <authorList>
            <person name="Weinstock G."/>
            <person name="Sodergren E."/>
            <person name="Wylie T."/>
            <person name="Fulton L."/>
            <person name="Fulton R."/>
            <person name="Fronick C."/>
            <person name="O'Laughlin M."/>
            <person name="Godfrey J."/>
            <person name="Miner T."/>
            <person name="Herter B."/>
            <person name="Appelbaum E."/>
            <person name="Cordes M."/>
            <person name="Lek S."/>
            <person name="Wollam A."/>
            <person name="Pepin K.H."/>
            <person name="Palsikar V.B."/>
            <person name="Mitreva M."/>
            <person name="Wilson R.K."/>
        </authorList>
    </citation>
    <scope>NUCLEOTIDE SEQUENCE [LARGE SCALE GENOMIC DNA]</scope>
    <source>
        <strain evidence="1 2">ATCC 700627</strain>
    </source>
</reference>
<comment type="caution">
    <text evidence="1">The sequence shown here is derived from an EMBL/GenBank/DDBJ whole genome shotgun (WGS) entry which is preliminary data.</text>
</comment>
<keyword evidence="2" id="KW-1185">Reference proteome</keyword>